<dbReference type="EMBL" id="MHQO01000050">
    <property type="protein sequence ID" value="OHA05510.1"/>
    <property type="molecule type" value="Genomic_DNA"/>
</dbReference>
<protein>
    <submittedName>
        <fullName evidence="2">Uncharacterized protein</fullName>
    </submittedName>
</protein>
<organism evidence="2 3">
    <name type="scientific">Candidatus Sungbacteria bacterium RIFCSPLOWO2_01_FULL_47_10</name>
    <dbReference type="NCBI Taxonomy" id="1802276"/>
    <lineage>
        <taxon>Bacteria</taxon>
        <taxon>Candidatus Sungiibacteriota</taxon>
    </lineage>
</organism>
<keyword evidence="1" id="KW-1133">Transmembrane helix</keyword>
<feature type="transmembrane region" description="Helical" evidence="1">
    <location>
        <begin position="26"/>
        <end position="44"/>
    </location>
</feature>
<reference evidence="2 3" key="1">
    <citation type="journal article" date="2016" name="Nat. Commun.">
        <title>Thousands of microbial genomes shed light on interconnected biogeochemical processes in an aquifer system.</title>
        <authorList>
            <person name="Anantharaman K."/>
            <person name="Brown C.T."/>
            <person name="Hug L.A."/>
            <person name="Sharon I."/>
            <person name="Castelle C.J."/>
            <person name="Probst A.J."/>
            <person name="Thomas B.C."/>
            <person name="Singh A."/>
            <person name="Wilkins M.J."/>
            <person name="Karaoz U."/>
            <person name="Brodie E.L."/>
            <person name="Williams K.H."/>
            <person name="Hubbard S.S."/>
            <person name="Banfield J.F."/>
        </authorList>
    </citation>
    <scope>NUCLEOTIDE SEQUENCE [LARGE SCALE GENOMIC DNA]</scope>
</reference>
<sequence>MYRPSFAATAGGWLARKTVDTAGKKALKLAVFGVGAYAGLKVAGLVLSPVFWILGAIWPWALLGVLAWGTWKFIIKNRP</sequence>
<dbReference type="AlphaFoldDB" id="A0A1G2L1S3"/>
<accession>A0A1G2L1S3</accession>
<gene>
    <name evidence="2" type="ORF">A2934_05380</name>
</gene>
<keyword evidence="1" id="KW-0472">Membrane</keyword>
<keyword evidence="1" id="KW-0812">Transmembrane</keyword>
<name>A0A1G2L1S3_9BACT</name>
<dbReference type="Proteomes" id="UP000177982">
    <property type="component" value="Unassembled WGS sequence"/>
</dbReference>
<evidence type="ECO:0000256" key="1">
    <source>
        <dbReference type="SAM" id="Phobius"/>
    </source>
</evidence>
<proteinExistence type="predicted"/>
<evidence type="ECO:0000313" key="3">
    <source>
        <dbReference type="Proteomes" id="UP000177982"/>
    </source>
</evidence>
<comment type="caution">
    <text evidence="2">The sequence shown here is derived from an EMBL/GenBank/DDBJ whole genome shotgun (WGS) entry which is preliminary data.</text>
</comment>
<feature type="transmembrane region" description="Helical" evidence="1">
    <location>
        <begin position="50"/>
        <end position="71"/>
    </location>
</feature>
<evidence type="ECO:0000313" key="2">
    <source>
        <dbReference type="EMBL" id="OHA05510.1"/>
    </source>
</evidence>